<sequence>MTTVNFVNVKTSLIYTPALNIVGIPSSIILNGNSRLRTNH</sequence>
<comment type="caution">
    <text evidence="1">The sequence shown here is derived from an EMBL/GenBank/DDBJ whole genome shotgun (WGS) entry which is preliminary data.</text>
</comment>
<organism evidence="1 2">
    <name type="scientific">Granulicella sibirica</name>
    <dbReference type="NCBI Taxonomy" id="2479048"/>
    <lineage>
        <taxon>Bacteria</taxon>
        <taxon>Pseudomonadati</taxon>
        <taxon>Acidobacteriota</taxon>
        <taxon>Terriglobia</taxon>
        <taxon>Terriglobales</taxon>
        <taxon>Acidobacteriaceae</taxon>
        <taxon>Granulicella</taxon>
    </lineage>
</organism>
<reference evidence="1 2" key="1">
    <citation type="submission" date="2018-11" db="EMBL/GenBank/DDBJ databases">
        <authorList>
            <person name="Mardanov A.V."/>
            <person name="Ravin N.V."/>
            <person name="Dedysh S.N."/>
        </authorList>
    </citation>
    <scope>NUCLEOTIDE SEQUENCE [LARGE SCALE GENOMIC DNA]</scope>
    <source>
        <strain evidence="1 2">AF10</strain>
    </source>
</reference>
<evidence type="ECO:0000313" key="1">
    <source>
        <dbReference type="EMBL" id="RXH58012.1"/>
    </source>
</evidence>
<protein>
    <submittedName>
        <fullName evidence="1">Uncharacterized protein</fullName>
    </submittedName>
</protein>
<keyword evidence="2" id="KW-1185">Reference proteome</keyword>
<accession>A0A4Q0T4W7</accession>
<dbReference type="AlphaFoldDB" id="A0A4Q0T4W7"/>
<reference evidence="2" key="2">
    <citation type="submission" date="2019-02" db="EMBL/GenBank/DDBJ databases">
        <title>Granulicella sibirica sp. nov., a psychrotolerant acidobacterium isolated from an organic soil layer in forested tundra, West Siberia.</title>
        <authorList>
            <person name="Oshkin I.Y."/>
            <person name="Kulichevskaya I.S."/>
            <person name="Rijpstra W.I.C."/>
            <person name="Sinninghe Damste J.S."/>
            <person name="Rakitin A.L."/>
            <person name="Ravin N.V."/>
            <person name="Dedysh S.N."/>
        </authorList>
    </citation>
    <scope>NUCLEOTIDE SEQUENCE [LARGE SCALE GENOMIC DNA]</scope>
    <source>
        <strain evidence="2">AF10</strain>
    </source>
</reference>
<dbReference type="EMBL" id="RDSM01000001">
    <property type="protein sequence ID" value="RXH58012.1"/>
    <property type="molecule type" value="Genomic_DNA"/>
</dbReference>
<proteinExistence type="predicted"/>
<gene>
    <name evidence="1" type="ORF">GRAN_1322</name>
</gene>
<dbReference type="Proteomes" id="UP000289437">
    <property type="component" value="Unassembled WGS sequence"/>
</dbReference>
<name>A0A4Q0T4W7_9BACT</name>
<evidence type="ECO:0000313" key="2">
    <source>
        <dbReference type="Proteomes" id="UP000289437"/>
    </source>
</evidence>